<sequence>MYLSGLFRWNSVTTWCNLSEFVDDISNFANLVDISDFSDLTDLECRCNGDIECSICAEICIAINGGSVVEKVAIVTKTESNSNNQWKAESNTSNKRKAKSNSSNQWKAKRLIRHLDRVGQPSSQVVTTPDELKPLLKHLKYAHLADNQQLPIIIANNLWLEQEKKLLQRTSSAECRLALGKDWSGLVSIETNPTQSRLSADSDATESD</sequence>
<gene>
    <name evidence="2" type="ORF">CR513_04197</name>
</gene>
<protein>
    <submittedName>
        <fullName evidence="2">Uncharacterized protein</fullName>
    </submittedName>
</protein>
<feature type="region of interest" description="Disordered" evidence="1">
    <location>
        <begin position="83"/>
        <end position="106"/>
    </location>
</feature>
<name>A0A371I8C5_MUCPR</name>
<keyword evidence="3" id="KW-1185">Reference proteome</keyword>
<evidence type="ECO:0000313" key="3">
    <source>
        <dbReference type="Proteomes" id="UP000257109"/>
    </source>
</evidence>
<organism evidence="2 3">
    <name type="scientific">Mucuna pruriens</name>
    <name type="common">Velvet bean</name>
    <name type="synonym">Dolichos pruriens</name>
    <dbReference type="NCBI Taxonomy" id="157652"/>
    <lineage>
        <taxon>Eukaryota</taxon>
        <taxon>Viridiplantae</taxon>
        <taxon>Streptophyta</taxon>
        <taxon>Embryophyta</taxon>
        <taxon>Tracheophyta</taxon>
        <taxon>Spermatophyta</taxon>
        <taxon>Magnoliopsida</taxon>
        <taxon>eudicotyledons</taxon>
        <taxon>Gunneridae</taxon>
        <taxon>Pentapetalae</taxon>
        <taxon>rosids</taxon>
        <taxon>fabids</taxon>
        <taxon>Fabales</taxon>
        <taxon>Fabaceae</taxon>
        <taxon>Papilionoideae</taxon>
        <taxon>50 kb inversion clade</taxon>
        <taxon>NPAAA clade</taxon>
        <taxon>indigoferoid/millettioid clade</taxon>
        <taxon>Phaseoleae</taxon>
        <taxon>Mucuna</taxon>
    </lineage>
</organism>
<dbReference type="AlphaFoldDB" id="A0A371I8C5"/>
<dbReference type="Proteomes" id="UP000257109">
    <property type="component" value="Unassembled WGS sequence"/>
</dbReference>
<comment type="caution">
    <text evidence="2">The sequence shown here is derived from an EMBL/GenBank/DDBJ whole genome shotgun (WGS) entry which is preliminary data.</text>
</comment>
<feature type="non-terminal residue" evidence="2">
    <location>
        <position position="1"/>
    </location>
</feature>
<evidence type="ECO:0000313" key="2">
    <source>
        <dbReference type="EMBL" id="RDY11184.1"/>
    </source>
</evidence>
<evidence type="ECO:0000256" key="1">
    <source>
        <dbReference type="SAM" id="MobiDB-lite"/>
    </source>
</evidence>
<reference evidence="2" key="1">
    <citation type="submission" date="2018-05" db="EMBL/GenBank/DDBJ databases">
        <title>Draft genome of Mucuna pruriens seed.</title>
        <authorList>
            <person name="Nnadi N.E."/>
            <person name="Vos R."/>
            <person name="Hasami M.H."/>
            <person name="Devisetty U.K."/>
            <person name="Aguiy J.C."/>
        </authorList>
    </citation>
    <scope>NUCLEOTIDE SEQUENCE [LARGE SCALE GENOMIC DNA]</scope>
    <source>
        <strain evidence="2">JCA_2017</strain>
    </source>
</reference>
<accession>A0A371I8C5</accession>
<proteinExistence type="predicted"/>
<dbReference type="EMBL" id="QJKJ01000694">
    <property type="protein sequence ID" value="RDY11184.1"/>
    <property type="molecule type" value="Genomic_DNA"/>
</dbReference>